<dbReference type="Gene3D" id="3.40.50.620">
    <property type="entry name" value="HUPs"/>
    <property type="match status" value="1"/>
</dbReference>
<dbReference type="NCBIfam" id="NF004315">
    <property type="entry name" value="PRK05710.1-4"/>
    <property type="match status" value="1"/>
</dbReference>
<keyword evidence="2" id="KW-0479">Metal-binding</keyword>
<evidence type="ECO:0000313" key="9">
    <source>
        <dbReference type="EMBL" id="ADI23465.1"/>
    </source>
</evidence>
<dbReference type="GO" id="GO:0004818">
    <property type="term" value="F:glutamate-tRNA ligase activity"/>
    <property type="evidence" value="ECO:0007669"/>
    <property type="project" value="TreeGrafter"/>
</dbReference>
<keyword evidence="4" id="KW-0862">Zinc</keyword>
<dbReference type="PANTHER" id="PTHR43311">
    <property type="entry name" value="GLUTAMATE--TRNA LIGASE"/>
    <property type="match status" value="1"/>
</dbReference>
<evidence type="ECO:0000256" key="4">
    <source>
        <dbReference type="ARBA" id="ARBA00022833"/>
    </source>
</evidence>
<dbReference type="PROSITE" id="PS00178">
    <property type="entry name" value="AA_TRNA_LIGASE_I"/>
    <property type="match status" value="1"/>
</dbReference>
<sequence>MTITTRFAPTPSGLLHLGHAYAAHFASDLAVSNGGKFFLRMENIDQVRCKSEFEEAIYKDLDWLGISWEPDVLRQSDRMQIYQSALDKLKVLGMLYPCFCSRKKILKEIESITQAPHLNTKSPKKTRYPGSCKKLTKTESILQMQKGSKFVLRLDVEKAIRFCGPLIWHDLWKGPQIAQPEIFGDIVIARKDIPTSYHLAVTIDDHAQSITRVTRGNDLFEATHIHRLLQCLLGLETPCYIHHSLILDNGGRRFSKRDQSVTIRSLRETGKSLEQVLSIIKKFTAQNKKNNENLQL</sequence>
<evidence type="ECO:0000259" key="8">
    <source>
        <dbReference type="Pfam" id="PF00749"/>
    </source>
</evidence>
<dbReference type="InterPro" id="IPR014729">
    <property type="entry name" value="Rossmann-like_a/b/a_fold"/>
</dbReference>
<dbReference type="PANTHER" id="PTHR43311:SF1">
    <property type="entry name" value="GLUTAMYL-Q TRNA(ASP) SYNTHETASE"/>
    <property type="match status" value="1"/>
</dbReference>
<evidence type="ECO:0000256" key="1">
    <source>
        <dbReference type="ARBA" id="ARBA00022598"/>
    </source>
</evidence>
<evidence type="ECO:0000256" key="3">
    <source>
        <dbReference type="ARBA" id="ARBA00022741"/>
    </source>
</evidence>
<evidence type="ECO:0000256" key="5">
    <source>
        <dbReference type="ARBA" id="ARBA00022840"/>
    </source>
</evidence>
<dbReference type="EMBL" id="GU568015">
    <property type="protein sequence ID" value="ADI23465.1"/>
    <property type="molecule type" value="Genomic_DNA"/>
</dbReference>
<keyword evidence="5 7" id="KW-0067">ATP-binding</keyword>
<proteinExistence type="inferred from homology"/>
<dbReference type="InterPro" id="IPR000924">
    <property type="entry name" value="Glu/Gln-tRNA-synth"/>
</dbReference>
<name>E7C7P1_9BACT</name>
<keyword evidence="1 7" id="KW-0436">Ligase</keyword>
<feature type="domain" description="Glutamyl/glutaminyl-tRNA synthetase class Ib catalytic" evidence="8">
    <location>
        <begin position="3"/>
        <end position="292"/>
    </location>
</feature>
<protein>
    <submittedName>
        <fullName evidence="9">Glutamyl-and glutaminyl-tRNA synthetases</fullName>
    </submittedName>
</protein>
<reference evidence="9" key="1">
    <citation type="submission" date="2010-01" db="EMBL/GenBank/DDBJ databases">
        <title>Genome fragments of uncultured bacteria from the North Pacific subtropical Gyre.</title>
        <authorList>
            <person name="Pham V.D."/>
            <person name="Delong E.F."/>
        </authorList>
    </citation>
    <scope>NUCLEOTIDE SEQUENCE</scope>
</reference>
<comment type="similarity">
    <text evidence="7">Belongs to the class-I aminoacyl-tRNA synthetase family.</text>
</comment>
<dbReference type="InterPro" id="IPR049940">
    <property type="entry name" value="GluQ/Sye"/>
</dbReference>
<evidence type="ECO:0000256" key="6">
    <source>
        <dbReference type="ARBA" id="ARBA00023146"/>
    </source>
</evidence>
<keyword evidence="3 7" id="KW-0547">Nucleotide-binding</keyword>
<dbReference type="AlphaFoldDB" id="E7C7P1"/>
<dbReference type="InterPro" id="IPR020058">
    <property type="entry name" value="Glu/Gln-tRNA-synth_Ib_cat-dom"/>
</dbReference>
<organism evidence="9">
    <name type="scientific">uncultured nuHF1 cluster bacterium HF0770_35I22</name>
    <dbReference type="NCBI Taxonomy" id="723586"/>
    <lineage>
        <taxon>Bacteria</taxon>
        <taxon>environmental samples</taxon>
    </lineage>
</organism>
<evidence type="ECO:0000256" key="2">
    <source>
        <dbReference type="ARBA" id="ARBA00022723"/>
    </source>
</evidence>
<evidence type="ECO:0000256" key="7">
    <source>
        <dbReference type="RuleBase" id="RU363037"/>
    </source>
</evidence>
<dbReference type="Pfam" id="PF00749">
    <property type="entry name" value="tRNA-synt_1c"/>
    <property type="match status" value="1"/>
</dbReference>
<accession>E7C7P1</accession>
<dbReference type="PRINTS" id="PR00987">
    <property type="entry name" value="TRNASYNTHGLU"/>
</dbReference>
<dbReference type="GO" id="GO:0005524">
    <property type="term" value="F:ATP binding"/>
    <property type="evidence" value="ECO:0007669"/>
    <property type="project" value="UniProtKB-KW"/>
</dbReference>
<keyword evidence="7" id="KW-0648">Protein biosynthesis</keyword>
<dbReference type="GO" id="GO:0006424">
    <property type="term" value="P:glutamyl-tRNA aminoacylation"/>
    <property type="evidence" value="ECO:0007669"/>
    <property type="project" value="TreeGrafter"/>
</dbReference>
<keyword evidence="6 7" id="KW-0030">Aminoacyl-tRNA synthetase</keyword>
<dbReference type="InterPro" id="IPR001412">
    <property type="entry name" value="aa-tRNA-synth_I_CS"/>
</dbReference>
<dbReference type="GO" id="GO:0005829">
    <property type="term" value="C:cytosol"/>
    <property type="evidence" value="ECO:0007669"/>
    <property type="project" value="TreeGrafter"/>
</dbReference>
<dbReference type="SUPFAM" id="SSF52374">
    <property type="entry name" value="Nucleotidylyl transferase"/>
    <property type="match status" value="1"/>
</dbReference>